<sequence length="438" mass="49929">MKHQMSVTTQTVPAVTLKGTKETERNLSLHIRECFEYSPYHQRFGWNVVAPTIQELMTKSQYDIARQYQHLLFIYRYVLPGLGPRPSSSGQPQWYSFMTDDFTPLEISVNFHDSKATVRFGFEPAGHLAGTEQDPGNRQAAQRYLSSLGPEVLPSVNLNWYQHFSRDLLVAPDNIAAILAKLPTNEHQTQNMFAYGFRAGQTPMQAYIMHLLKSLETGKSEARLVCDSVLKLDNIKAPLAPALALVEAYIAAHEDLRLEALAFDCNDPRDSRIKFYLRTPHTSLRQVLDVYTLGGRLKDETTQAGIKILRELWPLLLDVPADYQEDDPLPKSSHRTSGFLFNIHIRPGKTYPEPQVYIPVKHYGKSDMAVAEGLATYFRRQGWSDLADSYAKDLRSRFPSHSLDTELGTHTYISYSYKKDKGPYVTAYYCPKVYSYLI</sequence>
<dbReference type="InterPro" id="IPR012148">
    <property type="entry name" value="ABBA_DMATS-like"/>
</dbReference>
<feature type="binding site" evidence="3">
    <location>
        <position position="106"/>
    </location>
    <ligand>
        <name>L-tryptophan</name>
        <dbReference type="ChEBI" id="CHEBI:57912"/>
    </ligand>
</feature>
<feature type="binding site" evidence="3">
    <location>
        <position position="272"/>
    </location>
    <ligand>
        <name>dimethylallyl diphosphate</name>
        <dbReference type="ChEBI" id="CHEBI:57623"/>
    </ligand>
</feature>
<reference evidence="4 5" key="1">
    <citation type="submission" date="2019-04" db="EMBL/GenBank/DDBJ databases">
        <title>Friends and foes A comparative genomics study of 23 Aspergillus species from section Flavi.</title>
        <authorList>
            <consortium name="DOE Joint Genome Institute"/>
            <person name="Kjaerbolling I."/>
            <person name="Vesth T."/>
            <person name="Frisvad J.C."/>
            <person name="Nybo J.L."/>
            <person name="Theobald S."/>
            <person name="Kildgaard S."/>
            <person name="Isbrandt T."/>
            <person name="Kuo A."/>
            <person name="Sato A."/>
            <person name="Lyhne E.K."/>
            <person name="Kogle M.E."/>
            <person name="Wiebenga A."/>
            <person name="Kun R.S."/>
            <person name="Lubbers R.J."/>
            <person name="Makela M.R."/>
            <person name="Barry K."/>
            <person name="Chovatia M."/>
            <person name="Clum A."/>
            <person name="Daum C."/>
            <person name="Haridas S."/>
            <person name="He G."/>
            <person name="LaButti K."/>
            <person name="Lipzen A."/>
            <person name="Mondo S."/>
            <person name="Riley R."/>
            <person name="Salamov A."/>
            <person name="Simmons B.A."/>
            <person name="Magnuson J.K."/>
            <person name="Henrissat B."/>
            <person name="Mortensen U.H."/>
            <person name="Larsen T.O."/>
            <person name="Devries R.P."/>
            <person name="Grigoriev I.V."/>
            <person name="Machida M."/>
            <person name="Baker S.E."/>
            <person name="Andersen M.R."/>
        </authorList>
    </citation>
    <scope>NUCLEOTIDE SEQUENCE [LARGE SCALE GENOMIC DNA]</scope>
    <source>
        <strain evidence="4 5">CBS 151.66</strain>
    </source>
</reference>
<proteinExistence type="inferred from homology"/>
<feature type="binding site" evidence="3">
    <location>
        <position position="274"/>
    </location>
    <ligand>
        <name>dimethylallyl diphosphate</name>
        <dbReference type="ChEBI" id="CHEBI:57623"/>
    </ligand>
</feature>
<accession>A0A5N5WIK7</accession>
<name>A0A5N5WIK7_9EURO</name>
<evidence type="ECO:0000313" key="5">
    <source>
        <dbReference type="Proteomes" id="UP000326565"/>
    </source>
</evidence>
<dbReference type="CDD" id="cd13929">
    <property type="entry name" value="PT-DMATS_CymD"/>
    <property type="match status" value="1"/>
</dbReference>
<dbReference type="PANTHER" id="PTHR40627">
    <property type="entry name" value="INDOLE PRENYLTRANSFERASE TDIB-RELATED"/>
    <property type="match status" value="1"/>
</dbReference>
<keyword evidence="2 4" id="KW-0808">Transferase</keyword>
<comment type="similarity">
    <text evidence="1">Belongs to the tryptophan dimethylallyltransferase family.</text>
</comment>
<evidence type="ECO:0000256" key="1">
    <source>
        <dbReference type="ARBA" id="ARBA00010209"/>
    </source>
</evidence>
<feature type="binding site" evidence="3">
    <location>
        <position position="357"/>
    </location>
    <ligand>
        <name>dimethylallyl diphosphate</name>
        <dbReference type="ChEBI" id="CHEBI:57623"/>
    </ligand>
</feature>
<dbReference type="InterPro" id="IPR017795">
    <property type="entry name" value="ABBA_NscD-like"/>
</dbReference>
<gene>
    <name evidence="4" type="ORF">BDV29DRAFT_196659</name>
</gene>
<dbReference type="EMBL" id="ML732552">
    <property type="protein sequence ID" value="KAB8067154.1"/>
    <property type="molecule type" value="Genomic_DNA"/>
</dbReference>
<keyword evidence="5" id="KW-1185">Reference proteome</keyword>
<dbReference type="NCBIfam" id="TIGR03429">
    <property type="entry name" value="arom_pren_DMATS"/>
    <property type="match status" value="1"/>
</dbReference>
<dbReference type="PIRSF" id="PIRSF000509">
    <property type="entry name" value="Trp_DMAT"/>
    <property type="match status" value="1"/>
</dbReference>
<organism evidence="4 5">
    <name type="scientific">Aspergillus leporis</name>
    <dbReference type="NCBI Taxonomy" id="41062"/>
    <lineage>
        <taxon>Eukaryota</taxon>
        <taxon>Fungi</taxon>
        <taxon>Dikarya</taxon>
        <taxon>Ascomycota</taxon>
        <taxon>Pezizomycotina</taxon>
        <taxon>Eurotiomycetes</taxon>
        <taxon>Eurotiomycetidae</taxon>
        <taxon>Eurotiales</taxon>
        <taxon>Aspergillaceae</taxon>
        <taxon>Aspergillus</taxon>
        <taxon>Aspergillus subgen. Circumdati</taxon>
    </lineage>
</organism>
<dbReference type="GO" id="GO:0016765">
    <property type="term" value="F:transferase activity, transferring alkyl or aryl (other than methyl) groups"/>
    <property type="evidence" value="ECO:0007669"/>
    <property type="project" value="InterPro"/>
</dbReference>
<dbReference type="Pfam" id="PF11991">
    <property type="entry name" value="Trp_DMAT"/>
    <property type="match status" value="1"/>
</dbReference>
<feature type="binding site" evidence="3">
    <location>
        <position position="355"/>
    </location>
    <ligand>
        <name>dimethylallyl diphosphate</name>
        <dbReference type="ChEBI" id="CHEBI:57623"/>
    </ligand>
</feature>
<dbReference type="OrthoDB" id="5392033at2759"/>
<feature type="binding site" evidence="3">
    <location>
        <position position="276"/>
    </location>
    <ligand>
        <name>dimethylallyl diphosphate</name>
        <dbReference type="ChEBI" id="CHEBI:57623"/>
    </ligand>
</feature>
<evidence type="ECO:0000256" key="3">
    <source>
        <dbReference type="PIRSR" id="PIRSR000509-1"/>
    </source>
</evidence>
<protein>
    <submittedName>
        <fullName evidence="4">Aromatic prenyltransferase</fullName>
    </submittedName>
</protein>
<dbReference type="PANTHER" id="PTHR40627:SF3">
    <property type="entry name" value="PRENYLTRANSFERASE ASQH2-RELATED"/>
    <property type="match status" value="1"/>
</dbReference>
<evidence type="ECO:0000313" key="4">
    <source>
        <dbReference type="EMBL" id="KAB8067154.1"/>
    </source>
</evidence>
<evidence type="ECO:0000256" key="2">
    <source>
        <dbReference type="ARBA" id="ARBA00022679"/>
    </source>
</evidence>
<feature type="binding site" evidence="3">
    <location>
        <position position="207"/>
    </location>
    <ligand>
        <name>dimethylallyl diphosphate</name>
        <dbReference type="ChEBI" id="CHEBI:57623"/>
    </ligand>
</feature>
<dbReference type="GO" id="GO:0009820">
    <property type="term" value="P:alkaloid metabolic process"/>
    <property type="evidence" value="ECO:0007669"/>
    <property type="project" value="InterPro"/>
</dbReference>
<dbReference type="AlphaFoldDB" id="A0A5N5WIK7"/>
<dbReference type="Proteomes" id="UP000326565">
    <property type="component" value="Unassembled WGS sequence"/>
</dbReference>
<feature type="binding site" evidence="3">
    <location>
        <position position="119"/>
    </location>
    <ligand>
        <name>dimethylallyl diphosphate</name>
        <dbReference type="ChEBI" id="CHEBI:57623"/>
    </ligand>
</feature>